<dbReference type="RefSeq" id="WP_109228686.1">
    <property type="nucleotide sequence ID" value="NZ_PYHR01000002.1"/>
</dbReference>
<name>A0A2U1ZTP1_9MICO</name>
<sequence length="97" mass="11310">MDRDERFHVRVFSDYSAETPVWFGGGLVVDLERVLGVSTELADRLRRLATLFDDNAHWEHGWSSPQAREEYHRLLEELVPELQEELPPPYWVTAGSE</sequence>
<dbReference type="AlphaFoldDB" id="A0A2U1ZTP1"/>
<reference evidence="1 2" key="1">
    <citation type="submission" date="2018-03" db="EMBL/GenBank/DDBJ databases">
        <title>Genome assembly of novel Miniimonas species PCH200.</title>
        <authorList>
            <person name="Thakur V."/>
            <person name="Kumar V."/>
            <person name="Singh D."/>
        </authorList>
    </citation>
    <scope>NUCLEOTIDE SEQUENCE [LARGE SCALE GENOMIC DNA]</scope>
    <source>
        <strain evidence="1 2">PCH200</strain>
    </source>
</reference>
<keyword evidence="2" id="KW-1185">Reference proteome</keyword>
<comment type="caution">
    <text evidence="1">The sequence shown here is derived from an EMBL/GenBank/DDBJ whole genome shotgun (WGS) entry which is preliminary data.</text>
</comment>
<organism evidence="1 2">
    <name type="scientific">Serinibacter arcticus</name>
    <dbReference type="NCBI Taxonomy" id="1655435"/>
    <lineage>
        <taxon>Bacteria</taxon>
        <taxon>Bacillati</taxon>
        <taxon>Actinomycetota</taxon>
        <taxon>Actinomycetes</taxon>
        <taxon>Micrococcales</taxon>
        <taxon>Beutenbergiaceae</taxon>
        <taxon>Serinibacter</taxon>
    </lineage>
</organism>
<dbReference type="EMBL" id="PYHR01000002">
    <property type="protein sequence ID" value="PWD50303.1"/>
    <property type="molecule type" value="Genomic_DNA"/>
</dbReference>
<proteinExistence type="predicted"/>
<accession>A0A2U1ZTP1</accession>
<gene>
    <name evidence="1" type="ORF">C8046_06115</name>
</gene>
<evidence type="ECO:0000313" key="1">
    <source>
        <dbReference type="EMBL" id="PWD50303.1"/>
    </source>
</evidence>
<protein>
    <submittedName>
        <fullName evidence="1">Uncharacterized protein</fullName>
    </submittedName>
</protein>
<dbReference type="Proteomes" id="UP000245166">
    <property type="component" value="Unassembled WGS sequence"/>
</dbReference>
<dbReference type="OrthoDB" id="4381340at2"/>
<evidence type="ECO:0000313" key="2">
    <source>
        <dbReference type="Proteomes" id="UP000245166"/>
    </source>
</evidence>